<comment type="subunit">
    <text evidence="2">Homodimer. Interacts with LigD.</text>
</comment>
<dbReference type="PIRSF" id="PIRSF006493">
    <property type="entry name" value="Prok_Ku"/>
    <property type="match status" value="1"/>
</dbReference>
<reference evidence="6" key="1">
    <citation type="submission" date="2016-10" db="EMBL/GenBank/DDBJ databases">
        <authorList>
            <person name="Varghese N."/>
            <person name="Submissions S."/>
        </authorList>
    </citation>
    <scope>NUCLEOTIDE SEQUENCE [LARGE SCALE GENOMIC DNA]</scope>
    <source>
        <strain evidence="6">DSM 26348</strain>
    </source>
</reference>
<keyword evidence="6" id="KW-1185">Reference proteome</keyword>
<keyword evidence="2" id="KW-0233">DNA recombination</keyword>
<accession>A0A1I3RZN4</accession>
<dbReference type="InterPro" id="IPR016194">
    <property type="entry name" value="SPOC-like_C_dom_sf"/>
</dbReference>
<dbReference type="RefSeq" id="WP_092056410.1">
    <property type="nucleotide sequence ID" value="NZ_FOQD01000022.1"/>
</dbReference>
<gene>
    <name evidence="2" type="primary">ku</name>
    <name evidence="5" type="ORF">SAMN05421753_12261</name>
</gene>
<keyword evidence="1 2" id="KW-0238">DNA-binding</keyword>
<evidence type="ECO:0000259" key="4">
    <source>
        <dbReference type="SMART" id="SM00559"/>
    </source>
</evidence>
<feature type="compositionally biased region" description="Basic residues" evidence="3">
    <location>
        <begin position="266"/>
        <end position="284"/>
    </location>
</feature>
<dbReference type="GO" id="GO:0003690">
    <property type="term" value="F:double-stranded DNA binding"/>
    <property type="evidence" value="ECO:0007669"/>
    <property type="project" value="UniProtKB-UniRule"/>
</dbReference>
<keyword evidence="2" id="KW-0227">DNA damage</keyword>
<dbReference type="EMBL" id="FOQD01000022">
    <property type="protein sequence ID" value="SFJ51935.1"/>
    <property type="molecule type" value="Genomic_DNA"/>
</dbReference>
<comment type="function">
    <text evidence="2">With LigD forms a non-homologous end joining (NHEJ) DNA repair enzyme, which repairs dsDNA breaks with reduced fidelity. Binds linear dsDNA with 5'- and 3'- overhangs but not closed circular dsDNA nor ssDNA. Recruits and stimulates the ligase activity of LigD.</text>
</comment>
<evidence type="ECO:0000313" key="5">
    <source>
        <dbReference type="EMBL" id="SFJ51935.1"/>
    </source>
</evidence>
<evidence type="ECO:0000256" key="3">
    <source>
        <dbReference type="SAM" id="MobiDB-lite"/>
    </source>
</evidence>
<feature type="region of interest" description="Disordered" evidence="3">
    <location>
        <begin position="262"/>
        <end position="284"/>
    </location>
</feature>
<dbReference type="CDD" id="cd00789">
    <property type="entry name" value="KU_like"/>
    <property type="match status" value="1"/>
</dbReference>
<dbReference type="Pfam" id="PF02735">
    <property type="entry name" value="Ku"/>
    <property type="match status" value="1"/>
</dbReference>
<dbReference type="InterPro" id="IPR006164">
    <property type="entry name" value="DNA_bd_Ku70/Ku80"/>
</dbReference>
<comment type="similarity">
    <text evidence="2">Belongs to the prokaryotic Ku family.</text>
</comment>
<dbReference type="SMART" id="SM00559">
    <property type="entry name" value="Ku78"/>
    <property type="match status" value="1"/>
</dbReference>
<name>A0A1I3RZN4_9PLAN</name>
<dbReference type="OrthoDB" id="9795084at2"/>
<dbReference type="GO" id="GO:0006303">
    <property type="term" value="P:double-strand break repair via nonhomologous end joining"/>
    <property type="evidence" value="ECO:0007669"/>
    <property type="project" value="UniProtKB-UniRule"/>
</dbReference>
<dbReference type="GO" id="GO:0006310">
    <property type="term" value="P:DNA recombination"/>
    <property type="evidence" value="ECO:0007669"/>
    <property type="project" value="UniProtKB-KW"/>
</dbReference>
<dbReference type="Gene3D" id="2.40.290.10">
    <property type="match status" value="1"/>
</dbReference>
<feature type="domain" description="Ku" evidence="4">
    <location>
        <begin position="53"/>
        <end position="181"/>
    </location>
</feature>
<dbReference type="PANTHER" id="PTHR41251:SF1">
    <property type="entry name" value="NON-HOMOLOGOUS END JOINING PROTEIN KU"/>
    <property type="match status" value="1"/>
</dbReference>
<sequence length="284" mass="32387">MPRPIWKGQISFGLVNIPVAVHSAERRANISFRLIDSRNTARIRYERVNEETGEEVPWNAIVKGYEYADESYVLLTEKDLERANVEMTRVIEIEQFVDLAEIDSVYFDRPYYLVPGEGGEKGYILLREALHRTGKAGIAKVVIRTRQSLAAITADGDALVLDLLRFQQEVVSSDKYDIPGRQLKKYRVTAKEIELAEQLVKGMTAPWKPEQYQDEYHDAIMQLIERRIKAGQTAVVEEPEEESEEPAATKTINFMDMLKKSVAAKTKTKRAPAKKRGRKKTKAS</sequence>
<dbReference type="PANTHER" id="PTHR41251">
    <property type="entry name" value="NON-HOMOLOGOUS END JOINING PROTEIN KU"/>
    <property type="match status" value="1"/>
</dbReference>
<dbReference type="SUPFAM" id="SSF100939">
    <property type="entry name" value="SPOC domain-like"/>
    <property type="match status" value="1"/>
</dbReference>
<dbReference type="InterPro" id="IPR009187">
    <property type="entry name" value="Prok_Ku"/>
</dbReference>
<dbReference type="Proteomes" id="UP000199518">
    <property type="component" value="Unassembled WGS sequence"/>
</dbReference>
<evidence type="ECO:0000313" key="6">
    <source>
        <dbReference type="Proteomes" id="UP000199518"/>
    </source>
</evidence>
<proteinExistence type="inferred from homology"/>
<keyword evidence="2" id="KW-0234">DNA repair</keyword>
<dbReference type="STRING" id="1576369.SAMN05421753_12261"/>
<dbReference type="NCBIfam" id="TIGR02772">
    <property type="entry name" value="Ku_bact"/>
    <property type="match status" value="1"/>
</dbReference>
<dbReference type="AlphaFoldDB" id="A0A1I3RZN4"/>
<dbReference type="FunFam" id="2.40.290.10:FF:000004">
    <property type="entry name" value="Non-homologous end joining protein Ku"/>
    <property type="match status" value="1"/>
</dbReference>
<organism evidence="5 6">
    <name type="scientific">Planctomicrobium piriforme</name>
    <dbReference type="NCBI Taxonomy" id="1576369"/>
    <lineage>
        <taxon>Bacteria</taxon>
        <taxon>Pseudomonadati</taxon>
        <taxon>Planctomycetota</taxon>
        <taxon>Planctomycetia</taxon>
        <taxon>Planctomycetales</taxon>
        <taxon>Planctomycetaceae</taxon>
        <taxon>Planctomicrobium</taxon>
    </lineage>
</organism>
<protein>
    <recommendedName>
        <fullName evidence="2">Non-homologous end joining protein Ku</fullName>
    </recommendedName>
</protein>
<dbReference type="HAMAP" id="MF_01875">
    <property type="entry name" value="Prokaryotic_Ku"/>
    <property type="match status" value="1"/>
</dbReference>
<evidence type="ECO:0000256" key="2">
    <source>
        <dbReference type="HAMAP-Rule" id="MF_01875"/>
    </source>
</evidence>
<evidence type="ECO:0000256" key="1">
    <source>
        <dbReference type="ARBA" id="ARBA00023125"/>
    </source>
</evidence>